<dbReference type="Proteomes" id="UP000829291">
    <property type="component" value="Chromosome 4"/>
</dbReference>
<proteinExistence type="inferred from homology"/>
<evidence type="ECO:0000256" key="7">
    <source>
        <dbReference type="SAM" id="Phobius"/>
    </source>
</evidence>
<keyword evidence="5 7" id="KW-0472">Membrane</keyword>
<dbReference type="AlphaFoldDB" id="A0A6J0C063"/>
<dbReference type="InParanoid" id="A0A6J0C063"/>
<evidence type="ECO:0000256" key="2">
    <source>
        <dbReference type="ARBA" id="ARBA00006293"/>
    </source>
</evidence>
<feature type="region of interest" description="Disordered" evidence="6">
    <location>
        <begin position="1"/>
        <end position="20"/>
    </location>
</feature>
<dbReference type="RefSeq" id="XP_015519917.1">
    <property type="nucleotide sequence ID" value="XM_015664431.2"/>
</dbReference>
<evidence type="ECO:0000313" key="9">
    <source>
        <dbReference type="RefSeq" id="XP_015519917.1"/>
    </source>
</evidence>
<comment type="similarity">
    <text evidence="2">Belongs to the unc-50 family.</text>
</comment>
<evidence type="ECO:0000313" key="8">
    <source>
        <dbReference type="Proteomes" id="UP000829291"/>
    </source>
</evidence>
<organism evidence="9">
    <name type="scientific">Neodiprion lecontei</name>
    <name type="common">Redheaded pine sawfly</name>
    <dbReference type="NCBI Taxonomy" id="441921"/>
    <lineage>
        <taxon>Eukaryota</taxon>
        <taxon>Metazoa</taxon>
        <taxon>Ecdysozoa</taxon>
        <taxon>Arthropoda</taxon>
        <taxon>Hexapoda</taxon>
        <taxon>Insecta</taxon>
        <taxon>Pterygota</taxon>
        <taxon>Neoptera</taxon>
        <taxon>Endopterygota</taxon>
        <taxon>Hymenoptera</taxon>
        <taxon>Tenthredinoidea</taxon>
        <taxon>Diprionidae</taxon>
        <taxon>Diprioninae</taxon>
        <taxon>Neodiprion</taxon>
    </lineage>
</organism>
<feature type="compositionally biased region" description="Low complexity" evidence="6">
    <location>
        <begin position="1"/>
        <end position="17"/>
    </location>
</feature>
<dbReference type="CTD" id="25972"/>
<reference evidence="9" key="1">
    <citation type="submission" date="2025-08" db="UniProtKB">
        <authorList>
            <consortium name="RefSeq"/>
        </authorList>
    </citation>
    <scope>IDENTIFICATION</scope>
    <source>
        <tissue evidence="9">Thorax and Abdomen</tissue>
    </source>
</reference>
<protein>
    <submittedName>
        <fullName evidence="9">Protein unc-50 homolog</fullName>
    </submittedName>
</protein>
<sequence length="267" mass="30979">MKYTTSPPISRSTSPLSFKSGSPLPMPVTYRQDCMGAATKCYKYLRKLLKFEQMDFEFALWQMLYLFTDPQKVYRNFQSRKQTKSQFARDDPAFLVLLSCWLCISSIGFAVVSGLGFFQFFKFLFYVILVDCIGAGIIVATLFWFVSNRYLRINNVQDVEWGYAFDIHLNAFFPPLTILHFIQLFLYNGLISHEGFFSRFIGNTFWLIAVSYYIYITFLGYASVQILHKTHLILAPLPVMVLTYIISLAIGLNISHLVMTFYLERVV</sequence>
<evidence type="ECO:0000256" key="4">
    <source>
        <dbReference type="ARBA" id="ARBA00022989"/>
    </source>
</evidence>
<dbReference type="PANTHER" id="PTHR12841:SF6">
    <property type="entry name" value="PROTEIN UNC-50 HOMOLOG"/>
    <property type="match status" value="1"/>
</dbReference>
<dbReference type="GO" id="GO:0000139">
    <property type="term" value="C:Golgi membrane"/>
    <property type="evidence" value="ECO:0007669"/>
    <property type="project" value="TreeGrafter"/>
</dbReference>
<dbReference type="PANTHER" id="PTHR12841">
    <property type="entry name" value="PROTEIN UNC-50 HOMOLOG"/>
    <property type="match status" value="1"/>
</dbReference>
<feature type="transmembrane region" description="Helical" evidence="7">
    <location>
        <begin position="167"/>
        <end position="186"/>
    </location>
</feature>
<evidence type="ECO:0000256" key="3">
    <source>
        <dbReference type="ARBA" id="ARBA00022692"/>
    </source>
</evidence>
<keyword evidence="3 7" id="KW-0812">Transmembrane</keyword>
<evidence type="ECO:0000256" key="1">
    <source>
        <dbReference type="ARBA" id="ARBA00004141"/>
    </source>
</evidence>
<feature type="transmembrane region" description="Helical" evidence="7">
    <location>
        <begin position="94"/>
        <end position="117"/>
    </location>
</feature>
<evidence type="ECO:0000256" key="6">
    <source>
        <dbReference type="SAM" id="MobiDB-lite"/>
    </source>
</evidence>
<dbReference type="KEGG" id="nlo:107224398"/>
<accession>A0A6J0C063</accession>
<dbReference type="FunCoup" id="A0A6J0C063">
    <property type="interactions" value="2173"/>
</dbReference>
<dbReference type="OrthoDB" id="10027013at2759"/>
<dbReference type="GeneID" id="107224398"/>
<feature type="transmembrane region" description="Helical" evidence="7">
    <location>
        <begin position="123"/>
        <end position="146"/>
    </location>
</feature>
<feature type="transmembrane region" description="Helical" evidence="7">
    <location>
        <begin position="239"/>
        <end position="263"/>
    </location>
</feature>
<feature type="transmembrane region" description="Helical" evidence="7">
    <location>
        <begin position="206"/>
        <end position="227"/>
    </location>
</feature>
<gene>
    <name evidence="9" type="primary">LOC107224398</name>
</gene>
<keyword evidence="4 7" id="KW-1133">Transmembrane helix</keyword>
<evidence type="ECO:0000256" key="5">
    <source>
        <dbReference type="ARBA" id="ARBA00023136"/>
    </source>
</evidence>
<keyword evidence="8" id="KW-1185">Reference proteome</keyword>
<dbReference type="InterPro" id="IPR007881">
    <property type="entry name" value="UNC-50"/>
</dbReference>
<comment type="subcellular location">
    <subcellularLocation>
        <location evidence="1">Membrane</location>
        <topology evidence="1">Multi-pass membrane protein</topology>
    </subcellularLocation>
</comment>
<dbReference type="Pfam" id="PF05216">
    <property type="entry name" value="UNC-50"/>
    <property type="match status" value="1"/>
</dbReference>
<name>A0A6J0C063_NEOLC</name>